<dbReference type="SMART" id="SM00248">
    <property type="entry name" value="ANK"/>
    <property type="match status" value="2"/>
</dbReference>
<feature type="repeat" description="ANK" evidence="5">
    <location>
        <begin position="459"/>
        <end position="479"/>
    </location>
</feature>
<dbReference type="KEGG" id="tva:5467215"/>
<dbReference type="VEuPathDB" id="TrichDB:TVAG_014320"/>
<feature type="coiled-coil region" evidence="6">
    <location>
        <begin position="196"/>
        <end position="314"/>
    </location>
</feature>
<dbReference type="Proteomes" id="UP000001542">
    <property type="component" value="Unassembled WGS sequence"/>
</dbReference>
<evidence type="ECO:0000256" key="2">
    <source>
        <dbReference type="ARBA" id="ARBA00023043"/>
    </source>
</evidence>
<keyword evidence="2 5" id="KW-0040">ANK repeat</keyword>
<dbReference type="InterPro" id="IPR036770">
    <property type="entry name" value="Ankyrin_rpt-contain_sf"/>
</dbReference>
<dbReference type="STRING" id="5722.A2DDI6"/>
<protein>
    <recommendedName>
        <fullName evidence="4">Ankyrin repeat domain-containing protein 54</fullName>
    </recommendedName>
</protein>
<sequence>MANINDSNTFKVLERILSLQIPEQIEDSVIFDLFEIGKVMESKFLKSLYTKRYNNDGYNLENIFRKIKYCNQNDFDNKILDFICENIDSIDHDKLIDSIVEAGFDFAEKLLNHFKIKNVNSNDLIFSLYNKDPSFIDILSFLNDEYIDVKYVTESIKILSITNDQDIKNNIQSSIISNFKSFQELEKTVKELNLINTSFNAELTKMKNENTKQNEELIILRNENIEQKSEIDRLMKQNSSQIEENRKLISEKSELRSKIDSLEKSNKTNETKIAELNQQNTIINYELPKLKCENEKLKNKNSSQRNELQRLKTENSLKDSRIDELKFENRENQEFIKNIGEYLPRIKKITSMSLNESKFWDVYYIIKEASDQRDLATILYYHKFLASTCETKIKGSVYLTSASSGNIQLTKDFIECGAYKFYTSRKGQLLIHIFIENGYIDAFKDFMKYDYDINQKDNNGNTPLHLAVMKNNYEICQYLCNLRKINKNIRNDDFDTPLDIANRRNYNNIISLLK</sequence>
<keyword evidence="8" id="KW-1185">Reference proteome</keyword>
<dbReference type="AlphaFoldDB" id="A2DDI6"/>
<evidence type="ECO:0000256" key="5">
    <source>
        <dbReference type="PROSITE-ProRule" id="PRU00023"/>
    </source>
</evidence>
<reference evidence="7" key="2">
    <citation type="journal article" date="2007" name="Science">
        <title>Draft genome sequence of the sexually transmitted pathogen Trichomonas vaginalis.</title>
        <authorList>
            <person name="Carlton J.M."/>
            <person name="Hirt R.P."/>
            <person name="Silva J.C."/>
            <person name="Delcher A.L."/>
            <person name="Schatz M."/>
            <person name="Zhao Q."/>
            <person name="Wortman J.R."/>
            <person name="Bidwell S.L."/>
            <person name="Alsmark U.C.M."/>
            <person name="Besteiro S."/>
            <person name="Sicheritz-Ponten T."/>
            <person name="Noel C.J."/>
            <person name="Dacks J.B."/>
            <person name="Foster P.G."/>
            <person name="Simillion C."/>
            <person name="Van de Peer Y."/>
            <person name="Miranda-Saavedra D."/>
            <person name="Barton G.J."/>
            <person name="Westrop G.D."/>
            <person name="Mueller S."/>
            <person name="Dessi D."/>
            <person name="Fiori P.L."/>
            <person name="Ren Q."/>
            <person name="Paulsen I."/>
            <person name="Zhang H."/>
            <person name="Bastida-Corcuera F.D."/>
            <person name="Simoes-Barbosa A."/>
            <person name="Brown M.T."/>
            <person name="Hayes R.D."/>
            <person name="Mukherjee M."/>
            <person name="Okumura C.Y."/>
            <person name="Schneider R."/>
            <person name="Smith A.J."/>
            <person name="Vanacova S."/>
            <person name="Villalvazo M."/>
            <person name="Haas B.J."/>
            <person name="Pertea M."/>
            <person name="Feldblyum T.V."/>
            <person name="Utterback T.R."/>
            <person name="Shu C.L."/>
            <person name="Osoegawa K."/>
            <person name="de Jong P.J."/>
            <person name="Hrdy I."/>
            <person name="Horvathova L."/>
            <person name="Zubacova Z."/>
            <person name="Dolezal P."/>
            <person name="Malik S.B."/>
            <person name="Logsdon J.M. Jr."/>
            <person name="Henze K."/>
            <person name="Gupta A."/>
            <person name="Wang C.C."/>
            <person name="Dunne R.L."/>
            <person name="Upcroft J.A."/>
            <person name="Upcroft P."/>
            <person name="White O."/>
            <person name="Salzberg S.L."/>
            <person name="Tang P."/>
            <person name="Chiu C.-H."/>
            <person name="Lee Y.-S."/>
            <person name="Embley T.M."/>
            <person name="Coombs G.H."/>
            <person name="Mottram J.C."/>
            <person name="Tachezy J."/>
            <person name="Fraser-Liggett C.M."/>
            <person name="Johnson P.J."/>
        </authorList>
    </citation>
    <scope>NUCLEOTIDE SEQUENCE [LARGE SCALE GENOMIC DNA]</scope>
    <source>
        <strain evidence="7">G3</strain>
    </source>
</reference>
<evidence type="ECO:0000256" key="6">
    <source>
        <dbReference type="SAM" id="Coils"/>
    </source>
</evidence>
<gene>
    <name evidence="7" type="ORF">TVAG_014320</name>
</gene>
<dbReference type="VEuPathDB" id="TrichDB:TVAGG3_0985920"/>
<dbReference type="PROSITE" id="PS50088">
    <property type="entry name" value="ANK_REPEAT"/>
    <property type="match status" value="1"/>
</dbReference>
<dbReference type="Pfam" id="PF12796">
    <property type="entry name" value="Ank_2"/>
    <property type="match status" value="1"/>
</dbReference>
<name>A2DDI6_TRIV3</name>
<dbReference type="InterPro" id="IPR002110">
    <property type="entry name" value="Ankyrin_rpt"/>
</dbReference>
<accession>A2DDI6</accession>
<evidence type="ECO:0000313" key="7">
    <source>
        <dbReference type="EMBL" id="EAY21665.1"/>
    </source>
</evidence>
<evidence type="ECO:0000256" key="1">
    <source>
        <dbReference type="ARBA" id="ARBA00022737"/>
    </source>
</evidence>
<dbReference type="InParanoid" id="A2DDI6"/>
<dbReference type="SUPFAM" id="SSF48403">
    <property type="entry name" value="Ankyrin repeat"/>
    <property type="match status" value="1"/>
</dbReference>
<dbReference type="eggNOG" id="KOG0504">
    <property type="taxonomic scope" value="Eukaryota"/>
</dbReference>
<evidence type="ECO:0000313" key="8">
    <source>
        <dbReference type="Proteomes" id="UP000001542"/>
    </source>
</evidence>
<reference evidence="7" key="1">
    <citation type="submission" date="2006-10" db="EMBL/GenBank/DDBJ databases">
        <authorList>
            <person name="Amadeo P."/>
            <person name="Zhao Q."/>
            <person name="Wortman J."/>
            <person name="Fraser-Liggett C."/>
            <person name="Carlton J."/>
        </authorList>
    </citation>
    <scope>NUCLEOTIDE SEQUENCE</scope>
    <source>
        <strain evidence="7">G3</strain>
    </source>
</reference>
<keyword evidence="6" id="KW-0175">Coiled coil</keyword>
<organism evidence="7 8">
    <name type="scientific">Trichomonas vaginalis (strain ATCC PRA-98 / G3)</name>
    <dbReference type="NCBI Taxonomy" id="412133"/>
    <lineage>
        <taxon>Eukaryota</taxon>
        <taxon>Metamonada</taxon>
        <taxon>Parabasalia</taxon>
        <taxon>Trichomonadida</taxon>
        <taxon>Trichomonadidae</taxon>
        <taxon>Trichomonas</taxon>
    </lineage>
</organism>
<dbReference type="RefSeq" id="XP_001582651.1">
    <property type="nucleotide sequence ID" value="XM_001582601.1"/>
</dbReference>
<proteinExistence type="predicted"/>
<dbReference type="SMR" id="A2DDI6"/>
<dbReference type="PANTHER" id="PTHR24197">
    <property type="entry name" value="ANKYRIN REPEAT DOMAIN-CONTAINING PROTEIN 61"/>
    <property type="match status" value="1"/>
</dbReference>
<dbReference type="Gene3D" id="1.25.40.20">
    <property type="entry name" value="Ankyrin repeat-containing domain"/>
    <property type="match status" value="1"/>
</dbReference>
<keyword evidence="1" id="KW-0677">Repeat</keyword>
<evidence type="ECO:0000256" key="4">
    <source>
        <dbReference type="ARBA" id="ARBA00039237"/>
    </source>
</evidence>
<dbReference type="PANTHER" id="PTHR24197:SF44">
    <property type="entry name" value="ANKYRIN REPEAT DOMAIN-CONTAINING PROTEIN 54"/>
    <property type="match status" value="1"/>
</dbReference>
<evidence type="ECO:0000256" key="3">
    <source>
        <dbReference type="ARBA" id="ARBA00037385"/>
    </source>
</evidence>
<dbReference type="EMBL" id="DS113189">
    <property type="protein sequence ID" value="EAY21665.1"/>
    <property type="molecule type" value="Genomic_DNA"/>
</dbReference>
<dbReference type="PROSITE" id="PS50297">
    <property type="entry name" value="ANK_REP_REGION"/>
    <property type="match status" value="1"/>
</dbReference>
<comment type="function">
    <text evidence="3">Plays an important role in regulating intracellular signaling events associated with erythroid terminal differentiation.</text>
</comment>